<dbReference type="Pfam" id="PF08031">
    <property type="entry name" value="BBE"/>
    <property type="match status" value="1"/>
</dbReference>
<dbReference type="Proteomes" id="UP000185936">
    <property type="component" value="Unassembled WGS sequence"/>
</dbReference>
<dbReference type="PANTHER" id="PTHR42973:SF39">
    <property type="entry name" value="FAD-BINDING PCMH-TYPE DOMAIN-CONTAINING PROTEIN"/>
    <property type="match status" value="1"/>
</dbReference>
<evidence type="ECO:0000256" key="1">
    <source>
        <dbReference type="ARBA" id="ARBA00001974"/>
    </source>
</evidence>
<sequence length="484" mass="52249">MITGGIIYIMAQFDKHPGEKALADLPSEPVRSFETGFGGDVVLPADPEYERERAVWNGMIDKYPAIIARCAGTADVVSAVTFAREQDLPLAVRCGGHNVAGTAVCDGGLVVDLSPMHGVRVDSENWTARVDGGATLGDVDHETQLFGLATALGAVSETGVAGLTLNGGYGHLSRQYGLAMDNLRSVDVVTADGKVHTASADRNEDLFWGLRGGGGTLGIVTAFEFELHEVGPEVDAFFIWFHADDMTDVMACFLEWTDDAPREAGVLAFTAHVPDLEEFPEEAWGEPAVAMLGTARGDLEDDVFEPLRSSATPIADLSGSMAYADLQSMLDEDYPDGLRYYWKSIFLTDVTDEVVDIMERYTESAPSALSTVDLWHLGGAVADVPQDATAFWHRDKPYMLNFEANWEDEADDDANVTWGRDGIAEAAELAVASGSYGNFPGLNEDPAKLRFGDNYERLADLKTTYDPETLFGADGSIAARTDTD</sequence>
<evidence type="ECO:0000313" key="7">
    <source>
        <dbReference type="EMBL" id="SIR97524.1"/>
    </source>
</evidence>
<dbReference type="GO" id="GO:0016491">
    <property type="term" value="F:oxidoreductase activity"/>
    <property type="evidence" value="ECO:0007669"/>
    <property type="project" value="UniProtKB-KW"/>
</dbReference>
<dbReference type="InterPro" id="IPR016169">
    <property type="entry name" value="FAD-bd_PCMH_sub2"/>
</dbReference>
<keyword evidence="3" id="KW-0285">Flavoprotein</keyword>
<evidence type="ECO:0000256" key="3">
    <source>
        <dbReference type="ARBA" id="ARBA00022630"/>
    </source>
</evidence>
<dbReference type="InterPro" id="IPR016167">
    <property type="entry name" value="FAD-bd_PCMH_sub1"/>
</dbReference>
<evidence type="ECO:0000256" key="4">
    <source>
        <dbReference type="ARBA" id="ARBA00022827"/>
    </source>
</evidence>
<dbReference type="InterPro" id="IPR012951">
    <property type="entry name" value="BBE"/>
</dbReference>
<protein>
    <submittedName>
        <fullName evidence="7">FAD/FMN-containing dehydrogenase</fullName>
    </submittedName>
</protein>
<name>A0A1N7FB48_9EURY</name>
<keyword evidence="8" id="KW-1185">Reference proteome</keyword>
<dbReference type="Pfam" id="PF01565">
    <property type="entry name" value="FAD_binding_4"/>
    <property type="match status" value="1"/>
</dbReference>
<dbReference type="InterPro" id="IPR006094">
    <property type="entry name" value="Oxid_FAD_bind_N"/>
</dbReference>
<feature type="domain" description="FAD-binding PCMH-type" evidence="6">
    <location>
        <begin position="59"/>
        <end position="230"/>
    </location>
</feature>
<keyword evidence="5" id="KW-0560">Oxidoreductase</keyword>
<organism evidence="7 8">
    <name type="scientific">Natronorubrum thiooxidans</name>
    <dbReference type="NCBI Taxonomy" id="308853"/>
    <lineage>
        <taxon>Archaea</taxon>
        <taxon>Methanobacteriati</taxon>
        <taxon>Methanobacteriota</taxon>
        <taxon>Stenosarchaea group</taxon>
        <taxon>Halobacteria</taxon>
        <taxon>Halobacteriales</taxon>
        <taxon>Natrialbaceae</taxon>
        <taxon>Natronorubrum</taxon>
    </lineage>
</organism>
<dbReference type="InterPro" id="IPR050416">
    <property type="entry name" value="FAD-linked_Oxidoreductase"/>
</dbReference>
<reference evidence="8" key="1">
    <citation type="submission" date="2017-01" db="EMBL/GenBank/DDBJ databases">
        <authorList>
            <person name="Varghese N."/>
            <person name="Submissions S."/>
        </authorList>
    </citation>
    <scope>NUCLEOTIDE SEQUENCE [LARGE SCALE GENOMIC DNA]</scope>
    <source>
        <strain evidence="8">type strain: HArc-</strain>
    </source>
</reference>
<dbReference type="GO" id="GO:0071949">
    <property type="term" value="F:FAD binding"/>
    <property type="evidence" value="ECO:0007669"/>
    <property type="project" value="InterPro"/>
</dbReference>
<dbReference type="AlphaFoldDB" id="A0A1N7FB48"/>
<proteinExistence type="inferred from homology"/>
<evidence type="ECO:0000313" key="8">
    <source>
        <dbReference type="Proteomes" id="UP000185936"/>
    </source>
</evidence>
<dbReference type="EMBL" id="FTNR01000006">
    <property type="protein sequence ID" value="SIR97524.1"/>
    <property type="molecule type" value="Genomic_DNA"/>
</dbReference>
<dbReference type="Gene3D" id="3.40.462.20">
    <property type="match status" value="1"/>
</dbReference>
<evidence type="ECO:0000256" key="5">
    <source>
        <dbReference type="ARBA" id="ARBA00023002"/>
    </source>
</evidence>
<keyword evidence="4" id="KW-0274">FAD</keyword>
<dbReference type="PANTHER" id="PTHR42973">
    <property type="entry name" value="BINDING OXIDOREDUCTASE, PUTATIVE (AFU_ORTHOLOGUE AFUA_1G17690)-RELATED"/>
    <property type="match status" value="1"/>
</dbReference>
<comment type="similarity">
    <text evidence="2">Belongs to the oxygen-dependent FAD-linked oxidoreductase family.</text>
</comment>
<dbReference type="PROSITE" id="PS51387">
    <property type="entry name" value="FAD_PCMH"/>
    <property type="match status" value="1"/>
</dbReference>
<dbReference type="Gene3D" id="3.30.465.10">
    <property type="match status" value="1"/>
</dbReference>
<evidence type="ECO:0000256" key="2">
    <source>
        <dbReference type="ARBA" id="ARBA00005466"/>
    </source>
</evidence>
<dbReference type="SUPFAM" id="SSF56176">
    <property type="entry name" value="FAD-binding/transporter-associated domain-like"/>
    <property type="match status" value="1"/>
</dbReference>
<gene>
    <name evidence="7" type="ORF">SAMN05421752_106152</name>
</gene>
<accession>A0A1N7FB48</accession>
<evidence type="ECO:0000259" key="6">
    <source>
        <dbReference type="PROSITE" id="PS51387"/>
    </source>
</evidence>
<dbReference type="InterPro" id="IPR016166">
    <property type="entry name" value="FAD-bd_PCMH"/>
</dbReference>
<dbReference type="Gene3D" id="3.30.43.10">
    <property type="entry name" value="Uridine Diphospho-n-acetylenolpyruvylglucosamine Reductase, domain 2"/>
    <property type="match status" value="1"/>
</dbReference>
<dbReference type="STRING" id="308853.SAMN05421752_106152"/>
<comment type="cofactor">
    <cofactor evidence="1">
        <name>FAD</name>
        <dbReference type="ChEBI" id="CHEBI:57692"/>
    </cofactor>
</comment>
<dbReference type="InterPro" id="IPR036318">
    <property type="entry name" value="FAD-bd_PCMH-like_sf"/>
</dbReference>